<dbReference type="PANTHER" id="PTHR43318:SF2">
    <property type="entry name" value="UDP-N-ACETYLGLUCOSAMINE 4,6-DEHYDRATASE (INVERTING)"/>
    <property type="match status" value="1"/>
</dbReference>
<accession>A0A1F7JNI7</accession>
<proteinExistence type="inferred from homology"/>
<comment type="similarity">
    <text evidence="1">Belongs to the polysaccharide synthase family.</text>
</comment>
<organism evidence="4 5">
    <name type="scientific">Candidatus Roizmanbacteria bacterium RIFCSPLOWO2_02_FULL_38_10</name>
    <dbReference type="NCBI Taxonomy" id="1802074"/>
    <lineage>
        <taxon>Bacteria</taxon>
        <taxon>Candidatus Roizmaniibacteriota</taxon>
    </lineage>
</organism>
<dbReference type="PANTHER" id="PTHR43318">
    <property type="entry name" value="UDP-N-ACETYLGLUCOSAMINE 4,6-DEHYDRATASE"/>
    <property type="match status" value="1"/>
</dbReference>
<evidence type="ECO:0000259" key="3">
    <source>
        <dbReference type="Pfam" id="PF02719"/>
    </source>
</evidence>
<evidence type="ECO:0000256" key="1">
    <source>
        <dbReference type="ARBA" id="ARBA00007430"/>
    </source>
</evidence>
<dbReference type="CDD" id="cd05237">
    <property type="entry name" value="UDP_invert_4-6DH_SDR_e"/>
    <property type="match status" value="1"/>
</dbReference>
<keyword evidence="2" id="KW-0472">Membrane</keyword>
<protein>
    <recommendedName>
        <fullName evidence="3">Polysaccharide biosynthesis protein CapD-like domain-containing protein</fullName>
    </recommendedName>
</protein>
<evidence type="ECO:0000313" key="4">
    <source>
        <dbReference type="EMBL" id="OGK57156.1"/>
    </source>
</evidence>
<keyword evidence="2" id="KW-1133">Transmembrane helix</keyword>
<evidence type="ECO:0000256" key="2">
    <source>
        <dbReference type="SAM" id="Phobius"/>
    </source>
</evidence>
<name>A0A1F7JNI7_9BACT</name>
<keyword evidence="2" id="KW-0812">Transmembrane</keyword>
<dbReference type="SUPFAM" id="SSF51735">
    <property type="entry name" value="NAD(P)-binding Rossmann-fold domains"/>
    <property type="match status" value="1"/>
</dbReference>
<dbReference type="InterPro" id="IPR003869">
    <property type="entry name" value="Polysac_CapD-like"/>
</dbReference>
<reference evidence="4 5" key="1">
    <citation type="journal article" date="2016" name="Nat. Commun.">
        <title>Thousands of microbial genomes shed light on interconnected biogeochemical processes in an aquifer system.</title>
        <authorList>
            <person name="Anantharaman K."/>
            <person name="Brown C.T."/>
            <person name="Hug L.A."/>
            <person name="Sharon I."/>
            <person name="Castelle C.J."/>
            <person name="Probst A.J."/>
            <person name="Thomas B.C."/>
            <person name="Singh A."/>
            <person name="Wilkins M.J."/>
            <person name="Karaoz U."/>
            <person name="Brodie E.L."/>
            <person name="Williams K.H."/>
            <person name="Hubbard S.S."/>
            <person name="Banfield J.F."/>
        </authorList>
    </citation>
    <scope>NUCLEOTIDE SEQUENCE [LARGE SCALE GENOMIC DNA]</scope>
</reference>
<dbReference type="AlphaFoldDB" id="A0A1F7JNI7"/>
<comment type="caution">
    <text evidence="4">The sequence shown here is derived from an EMBL/GenBank/DDBJ whole genome shotgun (WGS) entry which is preliminary data.</text>
</comment>
<feature type="transmembrane region" description="Helical" evidence="2">
    <location>
        <begin position="209"/>
        <end position="228"/>
    </location>
</feature>
<dbReference type="Proteomes" id="UP000176376">
    <property type="component" value="Unassembled WGS sequence"/>
</dbReference>
<dbReference type="STRING" id="1802074.A3J15_00230"/>
<dbReference type="EMBL" id="MGAY01000011">
    <property type="protein sequence ID" value="OGK57156.1"/>
    <property type="molecule type" value="Genomic_DNA"/>
</dbReference>
<dbReference type="Gene3D" id="3.40.50.720">
    <property type="entry name" value="NAD(P)-binding Rossmann-like Domain"/>
    <property type="match status" value="1"/>
</dbReference>
<gene>
    <name evidence="4" type="ORF">A3J15_00230</name>
</gene>
<evidence type="ECO:0000313" key="5">
    <source>
        <dbReference type="Proteomes" id="UP000176376"/>
    </source>
</evidence>
<dbReference type="InterPro" id="IPR036291">
    <property type="entry name" value="NAD(P)-bd_dom_sf"/>
</dbReference>
<sequence length="310" mass="36009">MEKKEIEMFQDKNILVTGGTGSIGSELVKQLLKFKCKQIRIFSRDESKHFFLERDIRRLNSKIDIKYLIGDIRDRDRLSMALRNVDIVFHTAALKHVPYCEYNPFEAIKTNIQGTQNLINLAIDMNISRVVAISTDKAVYPNTIMGVTKLLMERMIISTKSYIGPSITKFAVVRFGNVLSTRGSVVPTWIEQIQNGGPVTVTSKSMKRYFMSVFEAVNLILLATTMMLGQEIFVLKMKEKKIYDLALETIRNYSKKKKVKIKIIGPRDREKMREQLYTKEERKFMLDLGKFYIIQPSQTLLKNRKRLYKI</sequence>
<feature type="domain" description="Polysaccharide biosynthesis protein CapD-like" evidence="3">
    <location>
        <begin position="14"/>
        <end position="295"/>
    </location>
</feature>
<dbReference type="Pfam" id="PF02719">
    <property type="entry name" value="Polysacc_synt_2"/>
    <property type="match status" value="1"/>
</dbReference>
<dbReference type="InterPro" id="IPR051203">
    <property type="entry name" value="Polysaccharide_Synthase-Rel"/>
</dbReference>